<feature type="coiled-coil region" evidence="1">
    <location>
        <begin position="116"/>
        <end position="143"/>
    </location>
</feature>
<reference evidence="2 3" key="1">
    <citation type="submission" date="2020-08" db="EMBL/GenBank/DDBJ databases">
        <title>Genomic Encyclopedia of Archaeal and Bacterial Type Strains, Phase II (KMG-II): from individual species to whole genera.</title>
        <authorList>
            <person name="Goeker M."/>
        </authorList>
    </citation>
    <scope>NUCLEOTIDE SEQUENCE [LARGE SCALE GENOMIC DNA]</scope>
    <source>
        <strain evidence="2 3">DSM 23288</strain>
    </source>
</reference>
<dbReference type="Proteomes" id="UP000585272">
    <property type="component" value="Unassembled WGS sequence"/>
</dbReference>
<evidence type="ECO:0000313" key="3">
    <source>
        <dbReference type="Proteomes" id="UP000585272"/>
    </source>
</evidence>
<dbReference type="RefSeq" id="WP_183343186.1">
    <property type="nucleotide sequence ID" value="NZ_JACHNU010000004.1"/>
</dbReference>
<sequence length="148" mass="17057">MGWEIEFFSDANGNQPVRKFLKDLDYRKRNALIAAIETVLEPMGLDVCQTEYGKALGRGLYEFRLRHDEETILRKAGRPADGASSTDLLLRVFFLAYGEKIILLLGAYDKGLDPSKRRQEREIARARRRLRSFELKQQRLSAAAKRQP</sequence>
<organism evidence="2 3">
    <name type="scientific">Conexibacter arvalis</name>
    <dbReference type="NCBI Taxonomy" id="912552"/>
    <lineage>
        <taxon>Bacteria</taxon>
        <taxon>Bacillati</taxon>
        <taxon>Actinomycetota</taxon>
        <taxon>Thermoleophilia</taxon>
        <taxon>Solirubrobacterales</taxon>
        <taxon>Conexibacteraceae</taxon>
        <taxon>Conexibacter</taxon>
    </lineage>
</organism>
<proteinExistence type="predicted"/>
<evidence type="ECO:0000256" key="1">
    <source>
        <dbReference type="SAM" id="Coils"/>
    </source>
</evidence>
<dbReference type="EMBL" id="JACHNU010000004">
    <property type="protein sequence ID" value="MBB4663457.1"/>
    <property type="molecule type" value="Genomic_DNA"/>
</dbReference>
<gene>
    <name evidence="2" type="ORF">BDZ31_003052</name>
</gene>
<accession>A0A840IEM8</accession>
<keyword evidence="1" id="KW-0175">Coiled coil</keyword>
<comment type="caution">
    <text evidence="2">The sequence shown here is derived from an EMBL/GenBank/DDBJ whole genome shotgun (WGS) entry which is preliminary data.</text>
</comment>
<name>A0A840IEM8_9ACTN</name>
<protein>
    <submittedName>
        <fullName evidence="2">Phage-related protein</fullName>
    </submittedName>
</protein>
<keyword evidence="3" id="KW-1185">Reference proteome</keyword>
<evidence type="ECO:0000313" key="2">
    <source>
        <dbReference type="EMBL" id="MBB4663457.1"/>
    </source>
</evidence>
<dbReference type="AlphaFoldDB" id="A0A840IEM8"/>